<keyword evidence="3" id="KW-1185">Reference proteome</keyword>
<gene>
    <name evidence="2" type="ORF">H8792_000890</name>
</gene>
<organism evidence="2 3">
    <name type="scientific">Thiomicrorhabdus heinhorstiae</name>
    <dbReference type="NCBI Taxonomy" id="2748010"/>
    <lineage>
        <taxon>Bacteria</taxon>
        <taxon>Pseudomonadati</taxon>
        <taxon>Pseudomonadota</taxon>
        <taxon>Gammaproteobacteria</taxon>
        <taxon>Thiotrichales</taxon>
        <taxon>Piscirickettsiaceae</taxon>
        <taxon>Thiomicrorhabdus</taxon>
    </lineage>
</organism>
<evidence type="ECO:0000256" key="1">
    <source>
        <dbReference type="SAM" id="Phobius"/>
    </source>
</evidence>
<keyword evidence="1" id="KW-0472">Membrane</keyword>
<name>A0ABS0BSR2_9GAMM</name>
<dbReference type="RefSeq" id="WP_194947249.1">
    <property type="nucleotide sequence ID" value="NZ_JACBGI020000001.1"/>
</dbReference>
<keyword evidence="1" id="KW-0812">Transmembrane</keyword>
<feature type="transmembrane region" description="Helical" evidence="1">
    <location>
        <begin position="6"/>
        <end position="33"/>
    </location>
</feature>
<proteinExistence type="predicted"/>
<reference evidence="2 3" key="1">
    <citation type="submission" date="2020-11" db="EMBL/GenBank/DDBJ databases">
        <title>Sulfur oxidizing isolate from Hospital Hole Sinkhole.</title>
        <authorList>
            <person name="Scott K.M."/>
        </authorList>
    </citation>
    <scope>NUCLEOTIDE SEQUENCE [LARGE SCALE GENOMIC DNA]</scope>
    <source>
        <strain evidence="2 3">HH1</strain>
    </source>
</reference>
<evidence type="ECO:0000313" key="2">
    <source>
        <dbReference type="EMBL" id="MBF6056891.1"/>
    </source>
</evidence>
<accession>A0ABS0BSR2</accession>
<evidence type="ECO:0000313" key="3">
    <source>
        <dbReference type="Proteomes" id="UP001193680"/>
    </source>
</evidence>
<dbReference type="Proteomes" id="UP001193680">
    <property type="component" value="Unassembled WGS sequence"/>
</dbReference>
<evidence type="ECO:0008006" key="4">
    <source>
        <dbReference type="Google" id="ProtNLM"/>
    </source>
</evidence>
<keyword evidence="1" id="KW-1133">Transmembrane helix</keyword>
<dbReference type="EMBL" id="JACBGI020000001">
    <property type="protein sequence ID" value="MBF6056891.1"/>
    <property type="molecule type" value="Genomic_DNA"/>
</dbReference>
<comment type="caution">
    <text evidence="2">The sequence shown here is derived from an EMBL/GenBank/DDBJ whole genome shotgun (WGS) entry which is preliminary data.</text>
</comment>
<protein>
    <recommendedName>
        <fullName evidence="4">DUF3149 domain-containing protein</fullName>
    </recommendedName>
</protein>
<sequence length="53" mass="5893">MPDLSSIGSALLITFALLAAALVVVGLSMWWLYRVFKDKEPRSGSRHDDDKKS</sequence>